<dbReference type="Pfam" id="PF09335">
    <property type="entry name" value="VTT_dom"/>
    <property type="match status" value="1"/>
</dbReference>
<keyword evidence="4 6" id="KW-1133">Transmembrane helix</keyword>
<organism evidence="8 9">
    <name type="scientific">Lentihominibacter hominis</name>
    <dbReference type="NCBI Taxonomy" id="2763645"/>
    <lineage>
        <taxon>Bacteria</taxon>
        <taxon>Bacillati</taxon>
        <taxon>Bacillota</taxon>
        <taxon>Clostridia</taxon>
        <taxon>Peptostreptococcales</taxon>
        <taxon>Anaerovoracaceae</taxon>
        <taxon>Lentihominibacter</taxon>
    </lineage>
</organism>
<dbReference type="InterPro" id="IPR032816">
    <property type="entry name" value="VTT_dom"/>
</dbReference>
<gene>
    <name evidence="8" type="ORF">H8692_09335</name>
</gene>
<dbReference type="AlphaFoldDB" id="A0A926E9K6"/>
<dbReference type="RefSeq" id="WP_187525557.1">
    <property type="nucleotide sequence ID" value="NZ_JACRTA010000003.1"/>
</dbReference>
<evidence type="ECO:0000256" key="6">
    <source>
        <dbReference type="RuleBase" id="RU366058"/>
    </source>
</evidence>
<evidence type="ECO:0000256" key="3">
    <source>
        <dbReference type="ARBA" id="ARBA00022692"/>
    </source>
</evidence>
<keyword evidence="5 6" id="KW-0472">Membrane</keyword>
<evidence type="ECO:0000313" key="9">
    <source>
        <dbReference type="Proteomes" id="UP000610862"/>
    </source>
</evidence>
<proteinExistence type="inferred from homology"/>
<protein>
    <recommendedName>
        <fullName evidence="6">TVP38/TMEM64 family membrane protein</fullName>
    </recommendedName>
</protein>
<feature type="transmembrane region" description="Helical" evidence="6">
    <location>
        <begin position="99"/>
        <end position="120"/>
    </location>
</feature>
<dbReference type="EMBL" id="JACRTA010000003">
    <property type="protein sequence ID" value="MBC8568958.1"/>
    <property type="molecule type" value="Genomic_DNA"/>
</dbReference>
<comment type="caution">
    <text evidence="6">Lacks conserved residue(s) required for the propagation of feature annotation.</text>
</comment>
<reference evidence="8" key="1">
    <citation type="submission" date="2020-08" db="EMBL/GenBank/DDBJ databases">
        <title>Genome public.</title>
        <authorList>
            <person name="Liu C."/>
            <person name="Sun Q."/>
        </authorList>
    </citation>
    <scope>NUCLEOTIDE SEQUENCE</scope>
    <source>
        <strain evidence="8">NSJ-24</strain>
    </source>
</reference>
<keyword evidence="9" id="KW-1185">Reference proteome</keyword>
<feature type="transmembrane region" description="Helical" evidence="6">
    <location>
        <begin position="21"/>
        <end position="40"/>
    </location>
</feature>
<evidence type="ECO:0000256" key="1">
    <source>
        <dbReference type="ARBA" id="ARBA00004651"/>
    </source>
</evidence>
<feature type="domain" description="VTT" evidence="7">
    <location>
        <begin position="83"/>
        <end position="201"/>
    </location>
</feature>
<dbReference type="GO" id="GO:0005886">
    <property type="term" value="C:plasma membrane"/>
    <property type="evidence" value="ECO:0007669"/>
    <property type="project" value="UniProtKB-SubCell"/>
</dbReference>
<comment type="subcellular location">
    <subcellularLocation>
        <location evidence="1 6">Cell membrane</location>
        <topology evidence="1 6">Multi-pass membrane protein</topology>
    </subcellularLocation>
</comment>
<evidence type="ECO:0000256" key="4">
    <source>
        <dbReference type="ARBA" id="ARBA00022989"/>
    </source>
</evidence>
<evidence type="ECO:0000256" key="2">
    <source>
        <dbReference type="ARBA" id="ARBA00022475"/>
    </source>
</evidence>
<evidence type="ECO:0000259" key="7">
    <source>
        <dbReference type="Pfam" id="PF09335"/>
    </source>
</evidence>
<dbReference type="PANTHER" id="PTHR12677">
    <property type="entry name" value="GOLGI APPARATUS MEMBRANE PROTEIN TVP38-RELATED"/>
    <property type="match status" value="1"/>
</dbReference>
<name>A0A926E9K6_9FIRM</name>
<dbReference type="InterPro" id="IPR015414">
    <property type="entry name" value="TMEM64"/>
</dbReference>
<accession>A0A926E9K6</accession>
<sequence length="246" mass="27657">MSISTDKKNRLRKRVKIFSAILKLALLLVILIGLPLYIYFFHHDLIQRFSSAENIEAFFNDYKAQSVFIYMGSQILQIVICIIPGQWLQFAAGYMYGFWLGYLYSLIGAFLGSVITYYVAKILGHDAMHLIFGEEKIKKMLVTLNSKKAVVLVFLIFLIPGVPKDLCNYVAGLSEMKLKPFLIVSLIGRSPGMMGSLLIGRQIHTGGYISAAIIAAVAVVLCILGVVFRKKLTVFLDKAYEKLMRI</sequence>
<comment type="caution">
    <text evidence="8">The sequence shown here is derived from an EMBL/GenBank/DDBJ whole genome shotgun (WGS) entry which is preliminary data.</text>
</comment>
<keyword evidence="3 6" id="KW-0812">Transmembrane</keyword>
<feature type="transmembrane region" description="Helical" evidence="6">
    <location>
        <begin position="206"/>
        <end position="228"/>
    </location>
</feature>
<dbReference type="PANTHER" id="PTHR12677:SF59">
    <property type="entry name" value="GOLGI APPARATUS MEMBRANE PROTEIN TVP38-RELATED"/>
    <property type="match status" value="1"/>
</dbReference>
<evidence type="ECO:0000313" key="8">
    <source>
        <dbReference type="EMBL" id="MBC8568958.1"/>
    </source>
</evidence>
<keyword evidence="2 6" id="KW-1003">Cell membrane</keyword>
<evidence type="ECO:0000256" key="5">
    <source>
        <dbReference type="ARBA" id="ARBA00023136"/>
    </source>
</evidence>
<comment type="similarity">
    <text evidence="6">Belongs to the TVP38/TMEM64 family.</text>
</comment>
<feature type="transmembrane region" description="Helical" evidence="6">
    <location>
        <begin position="140"/>
        <end position="159"/>
    </location>
</feature>
<dbReference type="Proteomes" id="UP000610862">
    <property type="component" value="Unassembled WGS sequence"/>
</dbReference>